<gene>
    <name evidence="1" type="ORF">L1987_41105</name>
</gene>
<reference evidence="1 2" key="2">
    <citation type="journal article" date="2022" name="Mol. Ecol. Resour.">
        <title>The genomes of chicory, endive, great burdock and yacon provide insights into Asteraceae paleo-polyploidization history and plant inulin production.</title>
        <authorList>
            <person name="Fan W."/>
            <person name="Wang S."/>
            <person name="Wang H."/>
            <person name="Wang A."/>
            <person name="Jiang F."/>
            <person name="Liu H."/>
            <person name="Zhao H."/>
            <person name="Xu D."/>
            <person name="Zhang Y."/>
        </authorList>
    </citation>
    <scope>NUCLEOTIDE SEQUENCE [LARGE SCALE GENOMIC DNA]</scope>
    <source>
        <strain evidence="2">cv. Yunnan</strain>
        <tissue evidence="1">Leaves</tissue>
    </source>
</reference>
<sequence>MEPEQPPSEPSDDPKPPPTTTEQHQQTTTHTPRSYECNFCKRGFTNAQALGGHMNIHRKDKTKFKHSSNTAESPSTTTTAAADPFSIDGKKPLPVFDHRDTAVQRNIHRPSPEGDVDLELRLGHVEPPPDSSSENTTTTRKFF</sequence>
<evidence type="ECO:0000313" key="1">
    <source>
        <dbReference type="EMBL" id="KAI3786981.1"/>
    </source>
</evidence>
<comment type="caution">
    <text evidence="1">The sequence shown here is derived from an EMBL/GenBank/DDBJ whole genome shotgun (WGS) entry which is preliminary data.</text>
</comment>
<reference evidence="2" key="1">
    <citation type="journal article" date="2022" name="Mol. Ecol. Resour.">
        <title>The genomes of chicory, endive, great burdock and yacon provide insights into Asteraceae palaeo-polyploidization history and plant inulin production.</title>
        <authorList>
            <person name="Fan W."/>
            <person name="Wang S."/>
            <person name="Wang H."/>
            <person name="Wang A."/>
            <person name="Jiang F."/>
            <person name="Liu H."/>
            <person name="Zhao H."/>
            <person name="Xu D."/>
            <person name="Zhang Y."/>
        </authorList>
    </citation>
    <scope>NUCLEOTIDE SEQUENCE [LARGE SCALE GENOMIC DNA]</scope>
    <source>
        <strain evidence="2">cv. Yunnan</strain>
    </source>
</reference>
<dbReference type="EMBL" id="CM042030">
    <property type="protein sequence ID" value="KAI3786981.1"/>
    <property type="molecule type" value="Genomic_DNA"/>
</dbReference>
<dbReference type="Proteomes" id="UP001056120">
    <property type="component" value="Linkage Group LG13"/>
</dbReference>
<name>A0ACB9GUU0_9ASTR</name>
<keyword evidence="2" id="KW-1185">Reference proteome</keyword>
<evidence type="ECO:0000313" key="2">
    <source>
        <dbReference type="Proteomes" id="UP001056120"/>
    </source>
</evidence>
<accession>A0ACB9GUU0</accession>
<protein>
    <submittedName>
        <fullName evidence="1">Uncharacterized protein</fullName>
    </submittedName>
</protein>
<proteinExistence type="predicted"/>
<organism evidence="1 2">
    <name type="scientific">Smallanthus sonchifolius</name>
    <dbReference type="NCBI Taxonomy" id="185202"/>
    <lineage>
        <taxon>Eukaryota</taxon>
        <taxon>Viridiplantae</taxon>
        <taxon>Streptophyta</taxon>
        <taxon>Embryophyta</taxon>
        <taxon>Tracheophyta</taxon>
        <taxon>Spermatophyta</taxon>
        <taxon>Magnoliopsida</taxon>
        <taxon>eudicotyledons</taxon>
        <taxon>Gunneridae</taxon>
        <taxon>Pentapetalae</taxon>
        <taxon>asterids</taxon>
        <taxon>campanulids</taxon>
        <taxon>Asterales</taxon>
        <taxon>Asteraceae</taxon>
        <taxon>Asteroideae</taxon>
        <taxon>Heliantheae alliance</taxon>
        <taxon>Millerieae</taxon>
        <taxon>Smallanthus</taxon>
    </lineage>
</organism>